<reference evidence="2" key="1">
    <citation type="submission" date="2016-11" db="UniProtKB">
        <authorList>
            <consortium name="WormBaseParasite"/>
        </authorList>
    </citation>
    <scope>IDENTIFICATION</scope>
    <source>
        <strain evidence="2">KR3021</strain>
    </source>
</reference>
<evidence type="ECO:0000313" key="1">
    <source>
        <dbReference type="Proteomes" id="UP000095286"/>
    </source>
</evidence>
<name>A0AC35U1Q4_9BILA</name>
<accession>A0AC35U1Q4</accession>
<dbReference type="Proteomes" id="UP000095286">
    <property type="component" value="Unplaced"/>
</dbReference>
<evidence type="ECO:0000313" key="2">
    <source>
        <dbReference type="WBParaSite" id="RSKR_0000680850.1"/>
    </source>
</evidence>
<proteinExistence type="predicted"/>
<protein>
    <submittedName>
        <fullName evidence="2">G protein-coupled receptor</fullName>
    </submittedName>
</protein>
<organism evidence="1 2">
    <name type="scientific">Rhabditophanes sp. KR3021</name>
    <dbReference type="NCBI Taxonomy" id="114890"/>
    <lineage>
        <taxon>Eukaryota</taxon>
        <taxon>Metazoa</taxon>
        <taxon>Ecdysozoa</taxon>
        <taxon>Nematoda</taxon>
        <taxon>Chromadorea</taxon>
        <taxon>Rhabditida</taxon>
        <taxon>Tylenchina</taxon>
        <taxon>Panagrolaimomorpha</taxon>
        <taxon>Strongyloidoidea</taxon>
        <taxon>Alloionematidae</taxon>
        <taxon>Rhabditophanes</taxon>
    </lineage>
</organism>
<sequence>MNWVFKDYVAFSGILSGAVFLILNVFAIFKVARNFLWPKNYRGMFITIQLALQFQTLCTIGIGILVFLNAIDVNFVKDQLTKDSLNYLRLGQLSFNGCIRMSIILLVLERTYATWHYGNAQAHSRIVPFPCVMVTAVLYGFSLRILFVVFKIDNMIYVVTNTFVDLFILFITTYLWYMNSKMRKDSRSLRTRLDAKFQLSQNIQLTGILLPFLIIFLVLNTIKNSIYIYTVINDVTGMIQNYAVYGSAHYIYVIFNLHLLTFHKKSKYLNVVNKLIKRHLAFIPRDVNLNSQVKSNEIAISFIKTNESGPVILNSNGQRINTLLNPDQHFKMLARSWDSRSIIQKFKR</sequence>
<dbReference type="WBParaSite" id="RSKR_0000680850.1">
    <property type="protein sequence ID" value="RSKR_0000680850.1"/>
    <property type="gene ID" value="RSKR_0000680850"/>
</dbReference>